<reference evidence="1 2" key="1">
    <citation type="submission" date="2019-06" db="EMBL/GenBank/DDBJ databases">
        <title>Genome sequence of Rhodobacteraceae bacterium D4M1.</title>
        <authorList>
            <person name="Cao J."/>
        </authorList>
    </citation>
    <scope>NUCLEOTIDE SEQUENCE [LARGE SCALE GENOMIC DNA]</scope>
    <source>
        <strain evidence="1 2">D4M1</strain>
    </source>
</reference>
<dbReference type="RefSeq" id="WP_138577400.1">
    <property type="nucleotide sequence ID" value="NZ_CP040818.1"/>
</dbReference>
<evidence type="ECO:0008006" key="3">
    <source>
        <dbReference type="Google" id="ProtNLM"/>
    </source>
</evidence>
<evidence type="ECO:0000313" key="2">
    <source>
        <dbReference type="Proteomes" id="UP000305888"/>
    </source>
</evidence>
<dbReference type="Gene3D" id="3.40.50.300">
    <property type="entry name" value="P-loop containing nucleotide triphosphate hydrolases"/>
    <property type="match status" value="1"/>
</dbReference>
<name>A0A5B8FWT8_9RHOB</name>
<sequence length="321" mass="35722">MAEQPLVFVHVPKTAGTSLRDGLAEVLPPDSVVCDYGSDSAITHPALRDQPGPDERREVMERLRPAVISGHFTLVRYASLVPPTRMFTMLRAPEAHAVSQFLHRSRMGSFDGSFEEFLELEDYANTQARLFGDFPVELLGFIGLAERFDESCALFEHRYGISPRRLRRNEAKQKPGARPQMNAGLRGLIARTRKQDTLLYKRATWLFDARLKALANGQPHVVGRMKVHSGTQVEGLALNHDSPEPAQVRLVVGKRFRSPLFPASEPVERWKAFALPRDGNIGFSYTLPLIPEPGEVVRLEYSDGRHIGRHVSSGPAPASAA</sequence>
<dbReference type="AlphaFoldDB" id="A0A5B8FWT8"/>
<protein>
    <recommendedName>
        <fullName evidence="3">Sulfotransferase family protein</fullName>
    </recommendedName>
</protein>
<dbReference type="OrthoDB" id="288532at2"/>
<dbReference type="EMBL" id="CP040818">
    <property type="protein sequence ID" value="QDL90969.1"/>
    <property type="molecule type" value="Genomic_DNA"/>
</dbReference>
<dbReference type="SUPFAM" id="SSF52540">
    <property type="entry name" value="P-loop containing nucleoside triphosphate hydrolases"/>
    <property type="match status" value="1"/>
</dbReference>
<evidence type="ECO:0000313" key="1">
    <source>
        <dbReference type="EMBL" id="QDL90969.1"/>
    </source>
</evidence>
<dbReference type="Proteomes" id="UP000305888">
    <property type="component" value="Chromosome"/>
</dbReference>
<keyword evidence="2" id="KW-1185">Reference proteome</keyword>
<accession>A0A5B8FWT8</accession>
<dbReference type="InterPro" id="IPR027417">
    <property type="entry name" value="P-loop_NTPase"/>
</dbReference>
<organism evidence="1 2">
    <name type="scientific">Paroceanicella profunda</name>
    <dbReference type="NCBI Taxonomy" id="2579971"/>
    <lineage>
        <taxon>Bacteria</taxon>
        <taxon>Pseudomonadati</taxon>
        <taxon>Pseudomonadota</taxon>
        <taxon>Alphaproteobacteria</taxon>
        <taxon>Rhodobacterales</taxon>
        <taxon>Paracoccaceae</taxon>
        <taxon>Paroceanicella</taxon>
    </lineage>
</organism>
<proteinExistence type="predicted"/>
<dbReference type="KEGG" id="ppru:FDP22_03690"/>
<gene>
    <name evidence="1" type="ORF">FDP22_03690</name>
</gene>